<reference evidence="2" key="1">
    <citation type="submission" date="2017-02" db="EMBL/GenBank/DDBJ databases">
        <authorList>
            <person name="Rodrigo-Torres L."/>
            <person name="Arahal R.D."/>
            <person name="Lucena T."/>
        </authorList>
    </citation>
    <scope>NUCLEOTIDE SEQUENCE [LARGE SCALE GENOMIC DNA]</scope>
    <source>
        <strain evidence="2">CECT 7878</strain>
    </source>
</reference>
<sequence length="55" mass="6280">MIMACYLDHLSEMVIATVLIHHDVVYLACWRFTIDIFLSSGISGDFFGKINLIFV</sequence>
<dbReference type="EMBL" id="FULE01000032">
    <property type="protein sequence ID" value="SJN57823.1"/>
    <property type="molecule type" value="Genomic_DNA"/>
</dbReference>
<name>A0A1R4LMY7_VIBR1</name>
<accession>A0A1R4LMY7</accession>
<evidence type="ECO:0000313" key="2">
    <source>
        <dbReference type="Proteomes" id="UP000188276"/>
    </source>
</evidence>
<organism evidence="1 2">
    <name type="scientific">Vibrio ruber (strain DSM 16370 / JCM 11486 / BCRC 17186 / CECT 7878 / LMG 23124 / VR1)</name>
    <dbReference type="NCBI Taxonomy" id="1123498"/>
    <lineage>
        <taxon>Bacteria</taxon>
        <taxon>Pseudomonadati</taxon>
        <taxon>Pseudomonadota</taxon>
        <taxon>Gammaproteobacteria</taxon>
        <taxon>Vibrionales</taxon>
        <taxon>Vibrionaceae</taxon>
        <taxon>Vibrio</taxon>
    </lineage>
</organism>
<dbReference type="Proteomes" id="UP000188276">
    <property type="component" value="Unassembled WGS sequence"/>
</dbReference>
<evidence type="ECO:0000313" key="1">
    <source>
        <dbReference type="EMBL" id="SJN57823.1"/>
    </source>
</evidence>
<dbReference type="AlphaFoldDB" id="A0A1R4LMY7"/>
<protein>
    <submittedName>
        <fullName evidence="1">Uncharacterized protein</fullName>
    </submittedName>
</protein>
<proteinExistence type="predicted"/>
<gene>
    <name evidence="1" type="ORF">VR7878_02501</name>
</gene>
<keyword evidence="2" id="KW-1185">Reference proteome</keyword>